<name>A0ABW0NQS7_9MICO</name>
<dbReference type="EMBL" id="JBHSMG010000002">
    <property type="protein sequence ID" value="MFC5502308.1"/>
    <property type="molecule type" value="Genomic_DNA"/>
</dbReference>
<accession>A0ABW0NQS7</accession>
<feature type="domain" description="NAD-dependent epimerase/dehydratase" evidence="1">
    <location>
        <begin position="7"/>
        <end position="216"/>
    </location>
</feature>
<dbReference type="CDD" id="cd05265">
    <property type="entry name" value="SDR_a1"/>
    <property type="match status" value="1"/>
</dbReference>
<organism evidence="2 3">
    <name type="scientific">Lysinimonas soli</name>
    <dbReference type="NCBI Taxonomy" id="1074233"/>
    <lineage>
        <taxon>Bacteria</taxon>
        <taxon>Bacillati</taxon>
        <taxon>Actinomycetota</taxon>
        <taxon>Actinomycetes</taxon>
        <taxon>Micrococcales</taxon>
        <taxon>Microbacteriaceae</taxon>
        <taxon>Lysinimonas</taxon>
    </lineage>
</organism>
<dbReference type="RefSeq" id="WP_386740007.1">
    <property type="nucleotide sequence ID" value="NZ_JBHSMG010000002.1"/>
</dbReference>
<sequence length="329" mass="35366">MATAQRVLLIGGNGIISSSVSRLAVERGMTVTLLNRGTSTTRPPIDGAETIIGDASDPASVRAAVGSREFDVVADFRAFVPAQVQADIELFTGRAGHYLFISSASAYQKPIAQLPIVESTPLRNPFWQYSRDKIACEDLLIAAYRDDGFPMTIVRPSHTYDPGLIALDGGWTALDRMRRGLPIVVHGDGSSLWTLTHARDFAPAFVGLFGNPHALGSPVHITSDESLSWDAIAGLYAAALGVEPRLVHIASDTLARELPEFGPGLLGDKAHSVVFDNTRIKSLVPGWVATTPFAAGARETVDWHLAEPARQQVDAALDARYDELVARFA</sequence>
<dbReference type="Pfam" id="PF01370">
    <property type="entry name" value="Epimerase"/>
    <property type="match status" value="1"/>
</dbReference>
<evidence type="ECO:0000313" key="3">
    <source>
        <dbReference type="Proteomes" id="UP001596039"/>
    </source>
</evidence>
<gene>
    <name evidence="2" type="ORF">ACFPJ4_08670</name>
</gene>
<dbReference type="InterPro" id="IPR050177">
    <property type="entry name" value="Lipid_A_modif_metabolic_enz"/>
</dbReference>
<proteinExistence type="predicted"/>
<evidence type="ECO:0000313" key="2">
    <source>
        <dbReference type="EMBL" id="MFC5502308.1"/>
    </source>
</evidence>
<protein>
    <submittedName>
        <fullName evidence="2">SDR family oxidoreductase</fullName>
    </submittedName>
</protein>
<comment type="caution">
    <text evidence="2">The sequence shown here is derived from an EMBL/GenBank/DDBJ whole genome shotgun (WGS) entry which is preliminary data.</text>
</comment>
<dbReference type="Gene3D" id="3.40.50.720">
    <property type="entry name" value="NAD(P)-binding Rossmann-like Domain"/>
    <property type="match status" value="1"/>
</dbReference>
<dbReference type="InterPro" id="IPR001509">
    <property type="entry name" value="Epimerase_deHydtase"/>
</dbReference>
<evidence type="ECO:0000259" key="1">
    <source>
        <dbReference type="Pfam" id="PF01370"/>
    </source>
</evidence>
<keyword evidence="3" id="KW-1185">Reference proteome</keyword>
<dbReference type="Proteomes" id="UP001596039">
    <property type="component" value="Unassembled WGS sequence"/>
</dbReference>
<dbReference type="InterPro" id="IPR036291">
    <property type="entry name" value="NAD(P)-bd_dom_sf"/>
</dbReference>
<dbReference type="PANTHER" id="PTHR43245">
    <property type="entry name" value="BIFUNCTIONAL POLYMYXIN RESISTANCE PROTEIN ARNA"/>
    <property type="match status" value="1"/>
</dbReference>
<reference evidence="3" key="1">
    <citation type="journal article" date="2019" name="Int. J. Syst. Evol. Microbiol.">
        <title>The Global Catalogue of Microorganisms (GCM) 10K type strain sequencing project: providing services to taxonomists for standard genome sequencing and annotation.</title>
        <authorList>
            <consortium name="The Broad Institute Genomics Platform"/>
            <consortium name="The Broad Institute Genome Sequencing Center for Infectious Disease"/>
            <person name="Wu L."/>
            <person name="Ma J."/>
        </authorList>
    </citation>
    <scope>NUCLEOTIDE SEQUENCE [LARGE SCALE GENOMIC DNA]</scope>
    <source>
        <strain evidence="3">CGMCC 4.6997</strain>
    </source>
</reference>
<dbReference type="SUPFAM" id="SSF51735">
    <property type="entry name" value="NAD(P)-binding Rossmann-fold domains"/>
    <property type="match status" value="1"/>
</dbReference>